<sequence>MAKRDARWARWIAVGLLAGAMASCSPIYRNHGYAPSDSDLEQILVGVDSRASVAELVGSPQVAGVMRDDAWYYVASRTRTVAYRAPEEIGREVVAISFDEGGTVSNIERFGLEDGRVIALNRRVTDDNIKGVSFIRQLLGSVGQLRAEDLID</sequence>
<name>A0A4R2RS70_9RHOB</name>
<keyword evidence="2" id="KW-0472">Membrane</keyword>
<keyword evidence="1" id="KW-0732">Signal</keyword>
<dbReference type="EMBL" id="SLXU01000003">
    <property type="protein sequence ID" value="TCP61995.1"/>
    <property type="molecule type" value="Genomic_DNA"/>
</dbReference>
<dbReference type="InterPro" id="IPR037873">
    <property type="entry name" value="BamE-like"/>
</dbReference>
<comment type="caution">
    <text evidence="4">The sequence shown here is derived from an EMBL/GenBank/DDBJ whole genome shotgun (WGS) entry which is preliminary data.</text>
</comment>
<reference evidence="4 5" key="1">
    <citation type="submission" date="2019-03" db="EMBL/GenBank/DDBJ databases">
        <title>Genomic Encyclopedia of Type Strains, Phase IV (KMG-IV): sequencing the most valuable type-strain genomes for metagenomic binning, comparative biology and taxonomic classification.</title>
        <authorList>
            <person name="Goeker M."/>
        </authorList>
    </citation>
    <scope>NUCLEOTIDE SEQUENCE [LARGE SCALE GENOMIC DNA]</scope>
    <source>
        <strain evidence="4 5">DSM 24766</strain>
    </source>
</reference>
<dbReference type="RefSeq" id="WP_132950857.1">
    <property type="nucleotide sequence ID" value="NZ_SLXU01000003.1"/>
</dbReference>
<evidence type="ECO:0000313" key="4">
    <source>
        <dbReference type="EMBL" id="TCP61995.1"/>
    </source>
</evidence>
<gene>
    <name evidence="4" type="ORF">EV663_103183</name>
</gene>
<feature type="domain" description="Outer membrane protein assembly factor BamE" evidence="3">
    <location>
        <begin position="32"/>
        <end position="107"/>
    </location>
</feature>
<dbReference type="Proteomes" id="UP000295050">
    <property type="component" value="Unassembled WGS sequence"/>
</dbReference>
<evidence type="ECO:0000259" key="3">
    <source>
        <dbReference type="Pfam" id="PF04355"/>
    </source>
</evidence>
<accession>A0A4R2RS70</accession>
<evidence type="ECO:0000313" key="5">
    <source>
        <dbReference type="Proteomes" id="UP000295050"/>
    </source>
</evidence>
<dbReference type="Gene3D" id="3.30.1450.10">
    <property type="match status" value="1"/>
</dbReference>
<dbReference type="OrthoDB" id="7203955at2"/>
<dbReference type="Pfam" id="PF04355">
    <property type="entry name" value="BamE"/>
    <property type="match status" value="1"/>
</dbReference>
<evidence type="ECO:0000256" key="1">
    <source>
        <dbReference type="ARBA" id="ARBA00022729"/>
    </source>
</evidence>
<dbReference type="PROSITE" id="PS51257">
    <property type="entry name" value="PROKAR_LIPOPROTEIN"/>
    <property type="match status" value="1"/>
</dbReference>
<organism evidence="4 5">
    <name type="scientific">Rhodovulum bhavnagarense</name>
    <dbReference type="NCBI Taxonomy" id="992286"/>
    <lineage>
        <taxon>Bacteria</taxon>
        <taxon>Pseudomonadati</taxon>
        <taxon>Pseudomonadota</taxon>
        <taxon>Alphaproteobacteria</taxon>
        <taxon>Rhodobacterales</taxon>
        <taxon>Paracoccaceae</taxon>
        <taxon>Rhodovulum</taxon>
    </lineage>
</organism>
<protein>
    <submittedName>
        <fullName evidence="4">Beta-barrel assembly machine subunit BamE</fullName>
    </submittedName>
</protein>
<evidence type="ECO:0000256" key="2">
    <source>
        <dbReference type="ARBA" id="ARBA00023136"/>
    </source>
</evidence>
<dbReference type="InterPro" id="IPR007450">
    <property type="entry name" value="BamE_dom"/>
</dbReference>
<dbReference type="GO" id="GO:0019867">
    <property type="term" value="C:outer membrane"/>
    <property type="evidence" value="ECO:0007669"/>
    <property type="project" value="InterPro"/>
</dbReference>
<keyword evidence="5" id="KW-1185">Reference proteome</keyword>
<proteinExistence type="predicted"/>
<dbReference type="AlphaFoldDB" id="A0A4R2RS70"/>